<organism evidence="2 3">
    <name type="scientific">Legionella bozemanae</name>
    <name type="common">Fluoribacter bozemanae</name>
    <dbReference type="NCBI Taxonomy" id="447"/>
    <lineage>
        <taxon>Bacteria</taxon>
        <taxon>Pseudomonadati</taxon>
        <taxon>Pseudomonadota</taxon>
        <taxon>Gammaproteobacteria</taxon>
        <taxon>Legionellales</taxon>
        <taxon>Legionellaceae</taxon>
        <taxon>Legionella</taxon>
    </lineage>
</organism>
<dbReference type="Proteomes" id="UP000054695">
    <property type="component" value="Unassembled WGS sequence"/>
</dbReference>
<protein>
    <submittedName>
        <fullName evidence="2">Glycosyl transferase family protein</fullName>
    </submittedName>
</protein>
<dbReference type="GO" id="GO:0016740">
    <property type="term" value="F:transferase activity"/>
    <property type="evidence" value="ECO:0007669"/>
    <property type="project" value="UniProtKB-KW"/>
</dbReference>
<evidence type="ECO:0000313" key="3">
    <source>
        <dbReference type="Proteomes" id="UP000054695"/>
    </source>
</evidence>
<sequence>MERFLKFIEKNFIFKKISQKYVDSYKRKKLISKLHDHLNLFFLRNEKIEFPLANEPEISVILVLYNQAQFTLECLRLLQQQKNITFEVIIIDNASSDSTHQLLECCSNVLVVKNSQNLGFLQAANQGAQIAKGKNLLFLNNDIWQLNTDAFAIALKTLNRDKKIGVVGGKIILPDGLLQEAGVVITQKGILQYGRGKKPDIFEVNFQRHVDYCSGLFLLTPRHLFQSLGGFDVIYSPAYCEDCDYGLMVNQAGFKVIYEPRIVVGHIEGGSATKKGYARTLYEKNIILFHKKHKAWLQTLTHSSNFARFTSNSMIISRYHKRDCKRLLFIGNNIPSQHTLNLMKSACDSEYAVSYYPLNPFDLSWDKIYNLFDIRIEVCNGMGLSTLDNFIRIRKKYYDQILDEHGNQEKWAKYSRFLASQS</sequence>
<dbReference type="AlphaFoldDB" id="A0A0W0RSJ1"/>
<dbReference type="PATRIC" id="fig|447.4.peg.1570"/>
<dbReference type="Gene3D" id="3.90.550.10">
    <property type="entry name" value="Spore Coat Polysaccharide Biosynthesis Protein SpsA, Chain A"/>
    <property type="match status" value="1"/>
</dbReference>
<dbReference type="Pfam" id="PF00535">
    <property type="entry name" value="Glycos_transf_2"/>
    <property type="match status" value="1"/>
</dbReference>
<dbReference type="InterPro" id="IPR001173">
    <property type="entry name" value="Glyco_trans_2-like"/>
</dbReference>
<dbReference type="EMBL" id="LNXU01000017">
    <property type="protein sequence ID" value="KTC74028.1"/>
    <property type="molecule type" value="Genomic_DNA"/>
</dbReference>
<dbReference type="RefSeq" id="WP_058459128.1">
    <property type="nucleotide sequence ID" value="NZ_CAAAIY010000001.1"/>
</dbReference>
<proteinExistence type="predicted"/>
<accession>A0A0W0RSJ1</accession>
<reference evidence="2 3" key="1">
    <citation type="submission" date="2015-11" db="EMBL/GenBank/DDBJ databases">
        <title>Genomic analysis of 38 Legionella species identifies large and diverse effector repertoires.</title>
        <authorList>
            <person name="Burstein D."/>
            <person name="Amaro F."/>
            <person name="Zusman T."/>
            <person name="Lifshitz Z."/>
            <person name="Cohen O."/>
            <person name="Gilbert J.A."/>
            <person name="Pupko T."/>
            <person name="Shuman H.A."/>
            <person name="Segal G."/>
        </authorList>
    </citation>
    <scope>NUCLEOTIDE SEQUENCE [LARGE SCALE GENOMIC DNA]</scope>
    <source>
        <strain evidence="2 3">WIGA</strain>
    </source>
</reference>
<dbReference type="PANTHER" id="PTHR43179:SF7">
    <property type="entry name" value="RHAMNOSYLTRANSFERASE WBBL"/>
    <property type="match status" value="1"/>
</dbReference>
<comment type="caution">
    <text evidence="2">The sequence shown here is derived from an EMBL/GenBank/DDBJ whole genome shotgun (WGS) entry which is preliminary data.</text>
</comment>
<evidence type="ECO:0000313" key="2">
    <source>
        <dbReference type="EMBL" id="KTC74028.1"/>
    </source>
</evidence>
<keyword evidence="3" id="KW-1185">Reference proteome</keyword>
<dbReference type="CDD" id="cd04186">
    <property type="entry name" value="GT_2_like_c"/>
    <property type="match status" value="1"/>
</dbReference>
<dbReference type="SUPFAM" id="SSF53448">
    <property type="entry name" value="Nucleotide-diphospho-sugar transferases"/>
    <property type="match status" value="1"/>
</dbReference>
<keyword evidence="2" id="KW-0808">Transferase</keyword>
<name>A0A0W0RSJ1_LEGBO</name>
<evidence type="ECO:0000259" key="1">
    <source>
        <dbReference type="Pfam" id="PF00535"/>
    </source>
</evidence>
<feature type="domain" description="Glycosyltransferase 2-like" evidence="1">
    <location>
        <begin position="59"/>
        <end position="169"/>
    </location>
</feature>
<dbReference type="OrthoDB" id="9771846at2"/>
<dbReference type="STRING" id="447.Lboz_1468"/>
<gene>
    <name evidence="2" type="ORF">Lboz_1468</name>
</gene>
<dbReference type="InterPro" id="IPR029044">
    <property type="entry name" value="Nucleotide-diphossugar_trans"/>
</dbReference>
<dbReference type="PANTHER" id="PTHR43179">
    <property type="entry name" value="RHAMNOSYLTRANSFERASE WBBL"/>
    <property type="match status" value="1"/>
</dbReference>